<feature type="domain" description="G" evidence="3">
    <location>
        <begin position="147"/>
        <end position="223"/>
    </location>
</feature>
<evidence type="ECO:0000256" key="1">
    <source>
        <dbReference type="ARBA" id="ARBA00022741"/>
    </source>
</evidence>
<dbReference type="InterPro" id="IPR006073">
    <property type="entry name" value="GTP-bd"/>
</dbReference>
<reference evidence="4" key="1">
    <citation type="journal article" date="2023" name="Mol. Phylogenet. Evol.">
        <title>Genome-scale phylogeny and comparative genomics of the fungal order Sordariales.</title>
        <authorList>
            <person name="Hensen N."/>
            <person name="Bonometti L."/>
            <person name="Westerberg I."/>
            <person name="Brannstrom I.O."/>
            <person name="Guillou S."/>
            <person name="Cros-Aarteil S."/>
            <person name="Calhoun S."/>
            <person name="Haridas S."/>
            <person name="Kuo A."/>
            <person name="Mondo S."/>
            <person name="Pangilinan J."/>
            <person name="Riley R."/>
            <person name="LaButti K."/>
            <person name="Andreopoulos B."/>
            <person name="Lipzen A."/>
            <person name="Chen C."/>
            <person name="Yan M."/>
            <person name="Daum C."/>
            <person name="Ng V."/>
            <person name="Clum A."/>
            <person name="Steindorff A."/>
            <person name="Ohm R.A."/>
            <person name="Martin F."/>
            <person name="Silar P."/>
            <person name="Natvig D.O."/>
            <person name="Lalanne C."/>
            <person name="Gautier V."/>
            <person name="Ament-Velasquez S.L."/>
            <person name="Kruys A."/>
            <person name="Hutchinson M.I."/>
            <person name="Powell A.J."/>
            <person name="Barry K."/>
            <person name="Miller A.N."/>
            <person name="Grigoriev I.V."/>
            <person name="Debuchy R."/>
            <person name="Gladieux P."/>
            <person name="Hiltunen Thoren M."/>
            <person name="Johannesson H."/>
        </authorList>
    </citation>
    <scope>NUCLEOTIDE SEQUENCE</scope>
    <source>
        <strain evidence="4">CBS 123565</strain>
    </source>
</reference>
<organism evidence="4 5">
    <name type="scientific">Trichocladium antarcticum</name>
    <dbReference type="NCBI Taxonomy" id="1450529"/>
    <lineage>
        <taxon>Eukaryota</taxon>
        <taxon>Fungi</taxon>
        <taxon>Dikarya</taxon>
        <taxon>Ascomycota</taxon>
        <taxon>Pezizomycotina</taxon>
        <taxon>Sordariomycetes</taxon>
        <taxon>Sordariomycetidae</taxon>
        <taxon>Sordariales</taxon>
        <taxon>Chaetomiaceae</taxon>
        <taxon>Trichocladium</taxon>
    </lineage>
</organism>
<evidence type="ECO:0000259" key="3">
    <source>
        <dbReference type="Pfam" id="PF01926"/>
    </source>
</evidence>
<dbReference type="GO" id="GO:0032543">
    <property type="term" value="P:mitochondrial translation"/>
    <property type="evidence" value="ECO:0007669"/>
    <property type="project" value="TreeGrafter"/>
</dbReference>
<dbReference type="Gene3D" id="1.10.1580.10">
    <property type="match status" value="1"/>
</dbReference>
<reference evidence="4" key="2">
    <citation type="submission" date="2023-05" db="EMBL/GenBank/DDBJ databases">
        <authorList>
            <consortium name="Lawrence Berkeley National Laboratory"/>
            <person name="Steindorff A."/>
            <person name="Hensen N."/>
            <person name="Bonometti L."/>
            <person name="Westerberg I."/>
            <person name="Brannstrom I.O."/>
            <person name="Guillou S."/>
            <person name="Cros-Aarteil S."/>
            <person name="Calhoun S."/>
            <person name="Haridas S."/>
            <person name="Kuo A."/>
            <person name="Mondo S."/>
            <person name="Pangilinan J."/>
            <person name="Riley R."/>
            <person name="Labutti K."/>
            <person name="Andreopoulos B."/>
            <person name="Lipzen A."/>
            <person name="Chen C."/>
            <person name="Yanf M."/>
            <person name="Daum C."/>
            <person name="Ng V."/>
            <person name="Clum A."/>
            <person name="Ohm R."/>
            <person name="Martin F."/>
            <person name="Silar P."/>
            <person name="Natvig D."/>
            <person name="Lalanne C."/>
            <person name="Gautier V."/>
            <person name="Ament-Velasquez S.L."/>
            <person name="Kruys A."/>
            <person name="Hutchinson M.I."/>
            <person name="Powell A.J."/>
            <person name="Barry K."/>
            <person name="Miller A.N."/>
            <person name="Grigoriev I.V."/>
            <person name="Debuchy R."/>
            <person name="Gladieux P."/>
            <person name="Thoren M.H."/>
            <person name="Johannesson H."/>
        </authorList>
    </citation>
    <scope>NUCLEOTIDE SEQUENCE</scope>
    <source>
        <strain evidence="4">CBS 123565</strain>
    </source>
</reference>
<feature type="non-terminal residue" evidence="4">
    <location>
        <position position="371"/>
    </location>
</feature>
<dbReference type="PANTHER" id="PTHR45782:SF4">
    <property type="entry name" value="MITOCHONDRIAL RIBOSOME-ASSOCIATED GTPASE 1"/>
    <property type="match status" value="1"/>
</dbReference>
<comment type="caution">
    <text evidence="4">The sequence shown here is derived from an EMBL/GenBank/DDBJ whole genome shotgun (WGS) entry which is preliminary data.</text>
</comment>
<keyword evidence="5" id="KW-1185">Reference proteome</keyword>
<dbReference type="EMBL" id="MU853403">
    <property type="protein sequence ID" value="KAK4137104.1"/>
    <property type="molecule type" value="Genomic_DNA"/>
</dbReference>
<evidence type="ECO:0000313" key="5">
    <source>
        <dbReference type="Proteomes" id="UP001304895"/>
    </source>
</evidence>
<dbReference type="Gene3D" id="3.40.50.300">
    <property type="entry name" value="P-loop containing nucleotide triphosphate hydrolases"/>
    <property type="match status" value="1"/>
</dbReference>
<dbReference type="GO" id="GO:0005525">
    <property type="term" value="F:GTP binding"/>
    <property type="evidence" value="ECO:0007669"/>
    <property type="project" value="UniProtKB-KW"/>
</dbReference>
<evidence type="ECO:0000256" key="2">
    <source>
        <dbReference type="ARBA" id="ARBA00023134"/>
    </source>
</evidence>
<evidence type="ECO:0000313" key="4">
    <source>
        <dbReference type="EMBL" id="KAK4137104.1"/>
    </source>
</evidence>
<dbReference type="InterPro" id="IPR023179">
    <property type="entry name" value="GTP-bd_ortho_bundle_sf"/>
</dbReference>
<dbReference type="SUPFAM" id="SSF52540">
    <property type="entry name" value="P-loop containing nucleoside triphosphate hydrolases"/>
    <property type="match status" value="1"/>
</dbReference>
<dbReference type="Pfam" id="PF01926">
    <property type="entry name" value="MMR_HSR1"/>
    <property type="match status" value="1"/>
</dbReference>
<feature type="non-terminal residue" evidence="4">
    <location>
        <position position="1"/>
    </location>
</feature>
<proteinExistence type="predicted"/>
<keyword evidence="1" id="KW-0547">Nucleotide-binding</keyword>
<name>A0AAN6UQI3_9PEZI</name>
<dbReference type="Proteomes" id="UP001304895">
    <property type="component" value="Unassembled WGS sequence"/>
</dbReference>
<gene>
    <name evidence="4" type="ORF">BT67DRAFT_344459</name>
</gene>
<keyword evidence="4" id="KW-0378">Hydrolase</keyword>
<dbReference type="InterPro" id="IPR027417">
    <property type="entry name" value="P-loop_NTPase"/>
</dbReference>
<dbReference type="GO" id="GO:0005739">
    <property type="term" value="C:mitochondrion"/>
    <property type="evidence" value="ECO:0007669"/>
    <property type="project" value="TreeGrafter"/>
</dbReference>
<dbReference type="GO" id="GO:0003924">
    <property type="term" value="F:GTPase activity"/>
    <property type="evidence" value="ECO:0007669"/>
    <property type="project" value="TreeGrafter"/>
</dbReference>
<accession>A0AAN6UQI3</accession>
<protein>
    <submittedName>
        <fullName evidence="4">P-loop containing nucleoside triphosphate hydrolase protein</fullName>
    </submittedName>
</protein>
<dbReference type="AlphaFoldDB" id="A0AAN6UQI3"/>
<keyword evidence="2" id="KW-0342">GTP-binding</keyword>
<sequence>FQPRQSYEVSASIPRSYFLGHHHAALSRMRQGIANIGLIIECRDFRVPLTSWNPLLEQSLASSPAERARIIVYTKRDLGPDPAAAHGRTQQAVRHLRDFHLAPGNPNRAADVLFLGTGPDHSRALQPLLQAIKAVARQRDSLTGMRALVVGMPNAGKSTLLNRLRGRGMGLPKAARTGSEPGVTRRLGTPVRIVLGEGHADGEPGMGEGVFVVDTPGVFMPYVSDPEAMMKLALVGSVRDGLVSRVAMADYLLYHLNRAGLAPEYMARFNMGRPTNDVHEFLWAVGKRTGKLAKGGEPSLEAAADWAVQQWRKGELGRLLMDEVTPERLARAMEAVRDGNETLSMNQAVKKEKVARKARRAAKRLGLGAPE</sequence>
<dbReference type="PANTHER" id="PTHR45782">
    <property type="entry name" value="MITOCHONDRIAL RIBOSOME-ASSOCIATED GTPASE 1"/>
    <property type="match status" value="1"/>
</dbReference>